<dbReference type="PROSITE" id="PS00211">
    <property type="entry name" value="ABC_TRANSPORTER_1"/>
    <property type="match status" value="1"/>
</dbReference>
<feature type="domain" description="ABC transporter" evidence="6">
    <location>
        <begin position="23"/>
        <end position="256"/>
    </location>
</feature>
<dbReference type="RefSeq" id="WP_183065590.1">
    <property type="nucleotide sequence ID" value="NZ_CP102514.1"/>
</dbReference>
<dbReference type="PANTHER" id="PTHR42794:SF1">
    <property type="entry name" value="HEMIN IMPORT ATP-BINDING PROTEIN HMUV"/>
    <property type="match status" value="1"/>
</dbReference>
<accession>A0ABY5Q8G8</accession>
<dbReference type="Pfam" id="PF00005">
    <property type="entry name" value="ABC_tran"/>
    <property type="match status" value="1"/>
</dbReference>
<evidence type="ECO:0000259" key="6">
    <source>
        <dbReference type="PROSITE" id="PS50893"/>
    </source>
</evidence>
<feature type="compositionally biased region" description="Pro residues" evidence="5">
    <location>
        <begin position="289"/>
        <end position="298"/>
    </location>
</feature>
<dbReference type="InterPro" id="IPR027417">
    <property type="entry name" value="P-loop_NTPase"/>
</dbReference>
<keyword evidence="3 7" id="KW-0067">ATP-binding</keyword>
<dbReference type="GeneID" id="95573880"/>
<dbReference type="InterPro" id="IPR003593">
    <property type="entry name" value="AAA+_ATPase"/>
</dbReference>
<dbReference type="SUPFAM" id="SSF52540">
    <property type="entry name" value="P-loop containing nucleoside triphosphate hydrolases"/>
    <property type="match status" value="1"/>
</dbReference>
<feature type="region of interest" description="Disordered" evidence="5">
    <location>
        <begin position="277"/>
        <end position="311"/>
    </location>
</feature>
<protein>
    <submittedName>
        <fullName evidence="7">Heme ABC transporter ATP-binding protein</fullName>
    </submittedName>
</protein>
<evidence type="ECO:0000256" key="1">
    <source>
        <dbReference type="ARBA" id="ARBA00022448"/>
    </source>
</evidence>
<dbReference type="SMART" id="SM00382">
    <property type="entry name" value="AAA"/>
    <property type="match status" value="1"/>
</dbReference>
<evidence type="ECO:0000256" key="2">
    <source>
        <dbReference type="ARBA" id="ARBA00022741"/>
    </source>
</evidence>
<feature type="compositionally biased region" description="Low complexity" evidence="5">
    <location>
        <begin position="277"/>
        <end position="288"/>
    </location>
</feature>
<dbReference type="InterPro" id="IPR003439">
    <property type="entry name" value="ABC_transporter-like_ATP-bd"/>
</dbReference>
<evidence type="ECO:0000256" key="4">
    <source>
        <dbReference type="ARBA" id="ARBA00022967"/>
    </source>
</evidence>
<gene>
    <name evidence="7" type="ORF">NRK68_10415</name>
</gene>
<keyword evidence="8" id="KW-1185">Reference proteome</keyword>
<dbReference type="EMBL" id="CP102514">
    <property type="protein sequence ID" value="UUY51933.1"/>
    <property type="molecule type" value="Genomic_DNA"/>
</dbReference>
<dbReference type="PANTHER" id="PTHR42794">
    <property type="entry name" value="HEMIN IMPORT ATP-BINDING PROTEIN HMUV"/>
    <property type="match status" value="1"/>
</dbReference>
<sequence>MTRLFTRGRRTVPPRPAPGAALAEAVDLHVRLGQREVLAGIRLTARAGEVLALVGPNGAGKSTLLGALAADLPATSGEVRVDGRPVGDWSAPDLALRRSVLPQSAALSFPFPVADVVRMGRAPWAGTPFADADEEAVATAMATAEVTAFAARPFSALSGGERARVALARVLAQRAPLLLLDEPTAALDLRHQELVLRICRERAAAGDAVVVVLHDLGLAAAYADRAAVLHGGRIAADGPPAEVFEDTLLSRVYRQPVEVLPHPRTGAPLVIPVRTAAHTPNHTPNHTPAHPPSHPPAHTPDGPGIPGATPI</sequence>
<dbReference type="GO" id="GO:0005524">
    <property type="term" value="F:ATP binding"/>
    <property type="evidence" value="ECO:0007669"/>
    <property type="project" value="UniProtKB-KW"/>
</dbReference>
<dbReference type="Gene3D" id="3.40.50.300">
    <property type="entry name" value="P-loop containing nucleotide triphosphate hydrolases"/>
    <property type="match status" value="1"/>
</dbReference>
<dbReference type="Proteomes" id="UP001057738">
    <property type="component" value="Chromosome"/>
</dbReference>
<name>A0ABY5Q8G8_9ACTN</name>
<keyword evidence="4" id="KW-1278">Translocase</keyword>
<dbReference type="CDD" id="cd03214">
    <property type="entry name" value="ABC_Iron-Siderophores_B12_Hemin"/>
    <property type="match status" value="1"/>
</dbReference>
<keyword evidence="2" id="KW-0547">Nucleotide-binding</keyword>
<dbReference type="PROSITE" id="PS50893">
    <property type="entry name" value="ABC_TRANSPORTER_2"/>
    <property type="match status" value="1"/>
</dbReference>
<evidence type="ECO:0000313" key="8">
    <source>
        <dbReference type="Proteomes" id="UP001057738"/>
    </source>
</evidence>
<organism evidence="7 8">
    <name type="scientific">Streptomyces yangpuensis</name>
    <dbReference type="NCBI Taxonomy" id="1648182"/>
    <lineage>
        <taxon>Bacteria</taxon>
        <taxon>Bacillati</taxon>
        <taxon>Actinomycetota</taxon>
        <taxon>Actinomycetes</taxon>
        <taxon>Kitasatosporales</taxon>
        <taxon>Streptomycetaceae</taxon>
        <taxon>Streptomyces</taxon>
    </lineage>
</organism>
<evidence type="ECO:0000256" key="5">
    <source>
        <dbReference type="SAM" id="MobiDB-lite"/>
    </source>
</evidence>
<reference evidence="7" key="1">
    <citation type="submission" date="2022-08" db="EMBL/GenBank/DDBJ databases">
        <authorList>
            <person name="Tian L."/>
        </authorList>
    </citation>
    <scope>NUCLEOTIDE SEQUENCE</scope>
    <source>
        <strain evidence="7">CM253</strain>
    </source>
</reference>
<evidence type="ECO:0000256" key="3">
    <source>
        <dbReference type="ARBA" id="ARBA00022840"/>
    </source>
</evidence>
<dbReference type="NCBIfam" id="NF010068">
    <property type="entry name" value="PRK13548.1"/>
    <property type="match status" value="1"/>
</dbReference>
<proteinExistence type="predicted"/>
<evidence type="ECO:0000313" key="7">
    <source>
        <dbReference type="EMBL" id="UUY51933.1"/>
    </source>
</evidence>
<keyword evidence="1" id="KW-0813">Transport</keyword>
<dbReference type="InterPro" id="IPR017871">
    <property type="entry name" value="ABC_transporter-like_CS"/>
</dbReference>